<dbReference type="AlphaFoldDB" id="A0A0D8FVL1"/>
<dbReference type="STRING" id="1121877.FEAC_20120"/>
<dbReference type="EMBL" id="JXUW01000019">
    <property type="protein sequence ID" value="KJE76277.1"/>
    <property type="molecule type" value="Genomic_DNA"/>
</dbReference>
<gene>
    <name evidence="1" type="ORF">FEAC_20120</name>
</gene>
<evidence type="ECO:0000313" key="1">
    <source>
        <dbReference type="EMBL" id="KJE76277.1"/>
    </source>
</evidence>
<comment type="caution">
    <text evidence="1">The sequence shown here is derived from an EMBL/GenBank/DDBJ whole genome shotgun (WGS) entry which is preliminary data.</text>
</comment>
<proteinExistence type="predicted"/>
<accession>A0A0D8FVL1</accession>
<name>A0A0D8FVL1_9ACTN</name>
<dbReference type="GeneID" id="78373119"/>
<protein>
    <submittedName>
        <fullName evidence="1">Uncharacterized protein</fullName>
    </submittedName>
</protein>
<organism evidence="1 2">
    <name type="scientific">Ferrimicrobium acidiphilum DSM 19497</name>
    <dbReference type="NCBI Taxonomy" id="1121877"/>
    <lineage>
        <taxon>Bacteria</taxon>
        <taxon>Bacillati</taxon>
        <taxon>Actinomycetota</taxon>
        <taxon>Acidimicrobiia</taxon>
        <taxon>Acidimicrobiales</taxon>
        <taxon>Acidimicrobiaceae</taxon>
        <taxon>Ferrimicrobium</taxon>
    </lineage>
</organism>
<dbReference type="Proteomes" id="UP000032336">
    <property type="component" value="Unassembled WGS sequence"/>
</dbReference>
<evidence type="ECO:0000313" key="2">
    <source>
        <dbReference type="Proteomes" id="UP000032336"/>
    </source>
</evidence>
<keyword evidence="2" id="KW-1185">Reference proteome</keyword>
<sequence length="96" mass="11079">MSKVWIVIGSVPWESQDPIAAFSTEKDARAFCAKLEARRKRYEDAQVRFYTKLDLLKETMSMEEAWSRAGKEPQCPKDDWPEYYVEGVAFHAKAAS</sequence>
<reference evidence="1 2" key="1">
    <citation type="submission" date="2015-01" db="EMBL/GenBank/DDBJ databases">
        <title>Draft genome of the acidophilic iron oxidizer Ferrimicrobium acidiphilum strain T23.</title>
        <authorList>
            <person name="Poehlein A."/>
            <person name="Eisen S."/>
            <person name="Schloemann M."/>
            <person name="Johnson B.D."/>
            <person name="Daniel R."/>
            <person name="Muehling M."/>
        </authorList>
    </citation>
    <scope>NUCLEOTIDE SEQUENCE [LARGE SCALE GENOMIC DNA]</scope>
    <source>
        <strain evidence="1 2">T23</strain>
    </source>
</reference>
<dbReference type="RefSeq" id="WP_035391437.1">
    <property type="nucleotide sequence ID" value="NZ_JQKF01000046.1"/>
</dbReference>